<dbReference type="PANTHER" id="PTHR36805:SF7">
    <property type="entry name" value="AGENET DOMAIN-CONTAINING PROTEIN"/>
    <property type="match status" value="1"/>
</dbReference>
<comment type="caution">
    <text evidence="3">The sequence shown here is derived from an EMBL/GenBank/DDBJ whole genome shotgun (WGS) entry which is preliminary data.</text>
</comment>
<evidence type="ECO:0000256" key="1">
    <source>
        <dbReference type="SAM" id="MobiDB-lite"/>
    </source>
</evidence>
<evidence type="ECO:0000259" key="2">
    <source>
        <dbReference type="SMART" id="SM00743"/>
    </source>
</evidence>
<feature type="compositionally biased region" description="Basic and acidic residues" evidence="1">
    <location>
        <begin position="151"/>
        <end position="162"/>
    </location>
</feature>
<sequence length="229" mass="25668">MVRPPFPKVYHASQLPDIKTISELIVVVNDVWKVGDSVDWFTDGCFWCGRIKEMLGKEMARIELLPPPAGEGLSYEVYCKDLRPSLDWSPVDGWTLPSKGSKSYHSCVHLMKPQSQAGAEPFLEMSEQSTKPAASRKKISTSEEISNKLPDSGKKKYDESGHSKRIKTDEKICLNSTRSATMEAAIIDLEELISRVKWLKGILDLGTPTSDTARSSWKFQEHRPSATPK</sequence>
<feature type="compositionally biased region" description="Basic and acidic residues" evidence="1">
    <location>
        <begin position="219"/>
        <end position="229"/>
    </location>
</feature>
<feature type="region of interest" description="Disordered" evidence="1">
    <location>
        <begin position="208"/>
        <end position="229"/>
    </location>
</feature>
<feature type="region of interest" description="Disordered" evidence="1">
    <location>
        <begin position="124"/>
        <end position="162"/>
    </location>
</feature>
<dbReference type="AlphaFoldDB" id="A0AAV5HJ95"/>
<organism evidence="3 4">
    <name type="scientific">Rubroshorea leprosula</name>
    <dbReference type="NCBI Taxonomy" id="152421"/>
    <lineage>
        <taxon>Eukaryota</taxon>
        <taxon>Viridiplantae</taxon>
        <taxon>Streptophyta</taxon>
        <taxon>Embryophyta</taxon>
        <taxon>Tracheophyta</taxon>
        <taxon>Spermatophyta</taxon>
        <taxon>Magnoliopsida</taxon>
        <taxon>eudicotyledons</taxon>
        <taxon>Gunneridae</taxon>
        <taxon>Pentapetalae</taxon>
        <taxon>rosids</taxon>
        <taxon>malvids</taxon>
        <taxon>Malvales</taxon>
        <taxon>Dipterocarpaceae</taxon>
        <taxon>Rubroshorea</taxon>
    </lineage>
</organism>
<feature type="domain" description="Agenet" evidence="2">
    <location>
        <begin position="30"/>
        <end position="90"/>
    </location>
</feature>
<gene>
    <name evidence="3" type="ORF">SLEP1_g434</name>
</gene>
<name>A0AAV5HJ95_9ROSI</name>
<dbReference type="SMART" id="SM00743">
    <property type="entry name" value="Agenet"/>
    <property type="match status" value="1"/>
</dbReference>
<accession>A0AAV5HJ95</accession>
<proteinExistence type="predicted"/>
<dbReference type="InterPro" id="IPR014002">
    <property type="entry name" value="Agenet_dom_plant"/>
</dbReference>
<keyword evidence="4" id="KW-1185">Reference proteome</keyword>
<feature type="compositionally biased region" description="Polar residues" evidence="1">
    <location>
        <begin position="208"/>
        <end position="218"/>
    </location>
</feature>
<dbReference type="PANTHER" id="PTHR36805">
    <property type="entry name" value="AGENET DOMAIN-CONTAINING PROTEIN"/>
    <property type="match status" value="1"/>
</dbReference>
<protein>
    <recommendedName>
        <fullName evidence="2">Agenet domain-containing protein</fullName>
    </recommendedName>
</protein>
<evidence type="ECO:0000313" key="4">
    <source>
        <dbReference type="Proteomes" id="UP001054252"/>
    </source>
</evidence>
<dbReference type="Proteomes" id="UP001054252">
    <property type="component" value="Unassembled WGS sequence"/>
</dbReference>
<reference evidence="3 4" key="1">
    <citation type="journal article" date="2021" name="Commun. Biol.">
        <title>The genome of Shorea leprosula (Dipterocarpaceae) highlights the ecological relevance of drought in aseasonal tropical rainforests.</title>
        <authorList>
            <person name="Ng K.K.S."/>
            <person name="Kobayashi M.J."/>
            <person name="Fawcett J.A."/>
            <person name="Hatakeyama M."/>
            <person name="Paape T."/>
            <person name="Ng C.H."/>
            <person name="Ang C.C."/>
            <person name="Tnah L.H."/>
            <person name="Lee C.T."/>
            <person name="Nishiyama T."/>
            <person name="Sese J."/>
            <person name="O'Brien M.J."/>
            <person name="Copetti D."/>
            <person name="Mohd Noor M.I."/>
            <person name="Ong R.C."/>
            <person name="Putra M."/>
            <person name="Sireger I.Z."/>
            <person name="Indrioko S."/>
            <person name="Kosugi Y."/>
            <person name="Izuno A."/>
            <person name="Isagi Y."/>
            <person name="Lee S.L."/>
            <person name="Shimizu K.K."/>
        </authorList>
    </citation>
    <scope>NUCLEOTIDE SEQUENCE [LARGE SCALE GENOMIC DNA]</scope>
    <source>
        <strain evidence="3">214</strain>
    </source>
</reference>
<dbReference type="EMBL" id="BPVZ01000001">
    <property type="protein sequence ID" value="GKU85813.1"/>
    <property type="molecule type" value="Genomic_DNA"/>
</dbReference>
<evidence type="ECO:0000313" key="3">
    <source>
        <dbReference type="EMBL" id="GKU85813.1"/>
    </source>
</evidence>